<protein>
    <submittedName>
        <fullName evidence="1">Uncharacterized protein</fullName>
    </submittedName>
</protein>
<sequence>MPSSPSDTTYDNLPLDQWLEECRSLFGDAPRVFDRRTERYLLVDPPWVTKLRFGDPLAKLVQNRTLRTLFRTGIVIWGHIVQANNELFEPAPSSESYTYDRPGELLFSPRDTSGTPGTLDRIASELFGLKTESSLDGELQAWAEYLNAETTRVVERRVPVQVAGSQEFYVSTSLFRRSHLPEGVLRQPLLPIVVAAHTPLFAMPLPHPYWPKSLLNWWSTGE</sequence>
<accession>A0A518J0Y0</accession>
<keyword evidence="2" id="KW-1185">Reference proteome</keyword>
<dbReference type="EMBL" id="CP036318">
    <property type="protein sequence ID" value="QDV59001.1"/>
    <property type="molecule type" value="Genomic_DNA"/>
</dbReference>
<gene>
    <name evidence="1" type="ORF">Mal33_50260</name>
</gene>
<evidence type="ECO:0000313" key="2">
    <source>
        <dbReference type="Proteomes" id="UP000316770"/>
    </source>
</evidence>
<evidence type="ECO:0000313" key="1">
    <source>
        <dbReference type="EMBL" id="QDV59001.1"/>
    </source>
</evidence>
<organism evidence="1 2">
    <name type="scientific">Rosistilla oblonga</name>
    <dbReference type="NCBI Taxonomy" id="2527990"/>
    <lineage>
        <taxon>Bacteria</taxon>
        <taxon>Pseudomonadati</taxon>
        <taxon>Planctomycetota</taxon>
        <taxon>Planctomycetia</taxon>
        <taxon>Pirellulales</taxon>
        <taxon>Pirellulaceae</taxon>
        <taxon>Rosistilla</taxon>
    </lineage>
</organism>
<reference evidence="1 2" key="1">
    <citation type="submission" date="2019-02" db="EMBL/GenBank/DDBJ databases">
        <title>Deep-cultivation of Planctomycetes and their phenomic and genomic characterization uncovers novel biology.</title>
        <authorList>
            <person name="Wiegand S."/>
            <person name="Jogler M."/>
            <person name="Boedeker C."/>
            <person name="Pinto D."/>
            <person name="Vollmers J."/>
            <person name="Rivas-Marin E."/>
            <person name="Kohn T."/>
            <person name="Peeters S.H."/>
            <person name="Heuer A."/>
            <person name="Rast P."/>
            <person name="Oberbeckmann S."/>
            <person name="Bunk B."/>
            <person name="Jeske O."/>
            <person name="Meyerdierks A."/>
            <person name="Storesund J.E."/>
            <person name="Kallscheuer N."/>
            <person name="Luecker S."/>
            <person name="Lage O.M."/>
            <person name="Pohl T."/>
            <person name="Merkel B.J."/>
            <person name="Hornburger P."/>
            <person name="Mueller R.-W."/>
            <person name="Bruemmer F."/>
            <person name="Labrenz M."/>
            <person name="Spormann A.M."/>
            <person name="Op den Camp H."/>
            <person name="Overmann J."/>
            <person name="Amann R."/>
            <person name="Jetten M.S.M."/>
            <person name="Mascher T."/>
            <person name="Medema M.H."/>
            <person name="Devos D.P."/>
            <person name="Kaster A.-K."/>
            <person name="Ovreas L."/>
            <person name="Rohde M."/>
            <person name="Galperin M.Y."/>
            <person name="Jogler C."/>
        </authorList>
    </citation>
    <scope>NUCLEOTIDE SEQUENCE [LARGE SCALE GENOMIC DNA]</scope>
    <source>
        <strain evidence="1 2">Mal33</strain>
    </source>
</reference>
<name>A0A518J0Y0_9BACT</name>
<dbReference type="AlphaFoldDB" id="A0A518J0Y0"/>
<proteinExistence type="predicted"/>
<dbReference type="Proteomes" id="UP000316770">
    <property type="component" value="Chromosome"/>
</dbReference>